<feature type="compositionally biased region" description="Basic and acidic residues" evidence="2">
    <location>
        <begin position="592"/>
        <end position="602"/>
    </location>
</feature>
<sequence>MATPQPSPSLRGTEAEQENEEEEEEAEEEEEEWCGEYDSTWEDDEEEEEEEEEEGGQLEEDPGRKNSEAANPPAETEEAKPQEKPGRRSPGPKRASGFQDWPSFPLFGTCKSASRQNWMAARDMQKYRHRYPGLEETERSEDDMWNLSFYKNEINFLPRGLYIEDLLETWQNDYSTLEENHSYIQWLFPLREQGMNFRARVLTCQEIEAFRKSKPVMERFVRAYKLMLRFYGISLINEETGELNRAENWRERFDNLNRYSHNNLRITRILKCLGEMGYEHYQVHLVKFFLTETLVNQELPRVLRSTLDYFMFTVRNKRRRRELVHFAWRHFRPRRDFVWGPHKKLRKFKPRSPEFLHDQQLQRDLEPGQKGAGEALGTDDARSPEEVSQRLGEESAWKGAGEAVGKDTAEMQNLTDGVINHDPVGQPVSTASSETGISHNDSAPDTVDKKEPSVSREGDGLQAGGATESQTVLVSECKTSEKAEQPSPTSVGEANAEDGVQKGTPGSLPQLEKEDPVGECGSGIDSESLKESKKRKLEMSRLFGESAGLPKGPSDIEKISLNLEEVVIGQKLLDSHLSTEKTANPGGLAGGSEDHRDEKEPDLANAVAKRRKVEETPEGESACKTPEKVGVEVAAPEGQIANCVVPTLARTGQVGQDGAEMLPDASVHTVTKRASASVDPLVNPTTSSEPGQPWGSGAPDKTEGQQTASAVGSVGPQPCGTLPADEQAVERLGEGEAGGVEEKTEAAAAGREAPKAAENQDSQVQPKEGE</sequence>
<feature type="compositionally biased region" description="Polar residues" evidence="2">
    <location>
        <begin position="427"/>
        <end position="443"/>
    </location>
</feature>
<name>A0A8D2IQC6_VARKO</name>
<comment type="similarity">
    <text evidence="1">Belongs to the opioid growth factor receptor family.</text>
</comment>
<organism evidence="4 5">
    <name type="scientific">Varanus komodoensis</name>
    <name type="common">Komodo dragon</name>
    <dbReference type="NCBI Taxonomy" id="61221"/>
    <lineage>
        <taxon>Eukaryota</taxon>
        <taxon>Metazoa</taxon>
        <taxon>Chordata</taxon>
        <taxon>Craniata</taxon>
        <taxon>Vertebrata</taxon>
        <taxon>Euteleostomi</taxon>
        <taxon>Lepidosauria</taxon>
        <taxon>Squamata</taxon>
        <taxon>Bifurcata</taxon>
        <taxon>Unidentata</taxon>
        <taxon>Episquamata</taxon>
        <taxon>Toxicofera</taxon>
        <taxon>Anguimorpha</taxon>
        <taxon>Paleoanguimorpha</taxon>
        <taxon>Varanoidea</taxon>
        <taxon>Varanidae</taxon>
        <taxon>Varanus</taxon>
    </lineage>
</organism>
<dbReference type="InterPro" id="IPR039574">
    <property type="entry name" value="OGFr"/>
</dbReference>
<feature type="domain" description="Opioid growth factor receptor (OGFr) conserved" evidence="3">
    <location>
        <begin position="140"/>
        <end position="345"/>
    </location>
</feature>
<evidence type="ECO:0000313" key="5">
    <source>
        <dbReference type="Proteomes" id="UP000694545"/>
    </source>
</evidence>
<feature type="region of interest" description="Disordered" evidence="2">
    <location>
        <begin position="350"/>
        <end position="405"/>
    </location>
</feature>
<feature type="compositionally biased region" description="Acidic residues" evidence="2">
    <location>
        <begin position="15"/>
        <end position="60"/>
    </location>
</feature>
<evidence type="ECO:0000313" key="4">
    <source>
        <dbReference type="Ensembl" id="ENSVKKP00000004279.1"/>
    </source>
</evidence>
<evidence type="ECO:0000259" key="3">
    <source>
        <dbReference type="Pfam" id="PF04664"/>
    </source>
</evidence>
<dbReference type="Proteomes" id="UP000694545">
    <property type="component" value="Unplaced"/>
</dbReference>
<keyword evidence="5" id="KW-1185">Reference proteome</keyword>
<dbReference type="OMA" id="DFVWGPH"/>
<dbReference type="CTD" id="11054"/>
<dbReference type="AlphaFoldDB" id="A0A8D2IQC6"/>
<dbReference type="InterPro" id="IPR006757">
    <property type="entry name" value="OGF_rcpt"/>
</dbReference>
<evidence type="ECO:0000256" key="2">
    <source>
        <dbReference type="SAM" id="MobiDB-lite"/>
    </source>
</evidence>
<accession>A0A8D2IQC6</accession>
<dbReference type="GO" id="GO:0140625">
    <property type="term" value="F:opioid growth factor receptor activity"/>
    <property type="evidence" value="ECO:0007669"/>
    <property type="project" value="InterPro"/>
</dbReference>
<feature type="compositionally biased region" description="Polar residues" evidence="2">
    <location>
        <begin position="759"/>
        <end position="770"/>
    </location>
</feature>
<feature type="compositionally biased region" description="Basic and acidic residues" evidence="2">
    <location>
        <begin position="379"/>
        <end position="396"/>
    </location>
</feature>
<dbReference type="Pfam" id="PF04664">
    <property type="entry name" value="OGFr_N"/>
    <property type="match status" value="1"/>
</dbReference>
<gene>
    <name evidence="4" type="primary">OGFR</name>
</gene>
<feature type="compositionally biased region" description="Basic and acidic residues" evidence="2">
    <location>
        <begin position="446"/>
        <end position="459"/>
    </location>
</feature>
<evidence type="ECO:0000256" key="1">
    <source>
        <dbReference type="ARBA" id="ARBA00010365"/>
    </source>
</evidence>
<dbReference type="GeneID" id="123036129"/>
<reference evidence="4" key="2">
    <citation type="submission" date="2025-09" db="UniProtKB">
        <authorList>
            <consortium name="Ensembl"/>
        </authorList>
    </citation>
    <scope>IDENTIFICATION</scope>
</reference>
<feature type="compositionally biased region" description="Basic and acidic residues" evidence="2">
    <location>
        <begin position="728"/>
        <end position="745"/>
    </location>
</feature>
<feature type="compositionally biased region" description="Basic and acidic residues" evidence="2">
    <location>
        <begin position="77"/>
        <end position="86"/>
    </location>
</feature>
<feature type="region of interest" description="Disordered" evidence="2">
    <location>
        <begin position="655"/>
        <end position="770"/>
    </location>
</feature>
<feature type="region of interest" description="Disordered" evidence="2">
    <location>
        <begin position="417"/>
        <end position="535"/>
    </location>
</feature>
<proteinExistence type="inferred from homology"/>
<dbReference type="PANTHER" id="PTHR14015:SF1">
    <property type="entry name" value="OPIOID GROWTH FACTOR RECEPTOR"/>
    <property type="match status" value="1"/>
</dbReference>
<feature type="region of interest" description="Disordered" evidence="2">
    <location>
        <begin position="576"/>
        <end position="627"/>
    </location>
</feature>
<feature type="compositionally biased region" description="Basic and acidic residues" evidence="2">
    <location>
        <begin position="351"/>
        <end position="367"/>
    </location>
</feature>
<protein>
    <submittedName>
        <fullName evidence="4">Opioid growth factor receptor</fullName>
    </submittedName>
</protein>
<dbReference type="RefSeq" id="XP_044311077.1">
    <property type="nucleotide sequence ID" value="XM_044455142.1"/>
</dbReference>
<reference evidence="4" key="1">
    <citation type="submission" date="2025-08" db="UniProtKB">
        <authorList>
            <consortium name="Ensembl"/>
        </authorList>
    </citation>
    <scope>IDENTIFICATION</scope>
</reference>
<dbReference type="PANTHER" id="PTHR14015">
    <property type="entry name" value="OPIOID GROWTH FACTOR RECEPTOR OGFR ZETA-TYPE OPIOID RECEPTOR"/>
    <property type="match status" value="1"/>
</dbReference>
<feature type="region of interest" description="Disordered" evidence="2">
    <location>
        <begin position="1"/>
        <end position="102"/>
    </location>
</feature>
<dbReference type="Ensembl" id="ENSVKKT00000004398.1">
    <property type="protein sequence ID" value="ENSVKKP00000004279.1"/>
    <property type="gene ID" value="ENSVKKG00000003202.1"/>
</dbReference>
<dbReference type="GO" id="GO:0016020">
    <property type="term" value="C:membrane"/>
    <property type="evidence" value="ECO:0007669"/>
    <property type="project" value="InterPro"/>
</dbReference>